<feature type="domain" description="Actinobacteria/chloroflexi VLRF1 release factor" evidence="2">
    <location>
        <begin position="179"/>
        <end position="295"/>
    </location>
</feature>
<dbReference type="Pfam" id="PF18859">
    <property type="entry name" value="acVLRF1"/>
    <property type="match status" value="1"/>
</dbReference>
<accession>A0AAW4PBY6</accession>
<reference evidence="3 4" key="1">
    <citation type="submission" date="2021-06" db="EMBL/GenBank/DDBJ databases">
        <title>Halomicroarcula sp. a new haloarchaeum isolated from saline soil.</title>
        <authorList>
            <person name="Duran-Viseras A."/>
            <person name="Sanchez-Porro C."/>
            <person name="Ventosa A."/>
        </authorList>
    </citation>
    <scope>NUCLEOTIDE SEQUENCE [LARGE SCALE GENOMIC DNA]</scope>
    <source>
        <strain evidence="3 4">F27</strain>
    </source>
</reference>
<proteinExistence type="predicted"/>
<dbReference type="Gene3D" id="1.10.287.1490">
    <property type="match status" value="1"/>
</dbReference>
<evidence type="ECO:0000259" key="2">
    <source>
        <dbReference type="Pfam" id="PF18859"/>
    </source>
</evidence>
<dbReference type="InterPro" id="IPR042226">
    <property type="entry name" value="eFR1_2_sf"/>
</dbReference>
<evidence type="ECO:0000256" key="1">
    <source>
        <dbReference type="SAM" id="MobiDB-lite"/>
    </source>
</evidence>
<dbReference type="SUPFAM" id="SSF53137">
    <property type="entry name" value="Translational machinery components"/>
    <property type="match status" value="1"/>
</dbReference>
<comment type="caution">
    <text evidence="3">The sequence shown here is derived from an EMBL/GenBank/DDBJ whole genome shotgun (WGS) entry which is preliminary data.</text>
</comment>
<dbReference type="RefSeq" id="WP_220579805.1">
    <property type="nucleotide sequence ID" value="NZ_RKLT01000002.1"/>
</dbReference>
<keyword evidence="4" id="KW-1185">Reference proteome</keyword>
<name>A0AAW4PBY6_9EURY</name>
<evidence type="ECO:0000313" key="4">
    <source>
        <dbReference type="Proteomes" id="UP001430455"/>
    </source>
</evidence>
<dbReference type="Gene3D" id="3.30.420.60">
    <property type="entry name" value="eRF1 domain 2"/>
    <property type="match status" value="1"/>
</dbReference>
<dbReference type="Proteomes" id="UP001430455">
    <property type="component" value="Unassembled WGS sequence"/>
</dbReference>
<dbReference type="EMBL" id="RKLT01000002">
    <property type="protein sequence ID" value="MBX0295165.1"/>
    <property type="molecule type" value="Genomic_DNA"/>
</dbReference>
<dbReference type="AlphaFoldDB" id="A0AAW4PBY6"/>
<sequence>MLDRLLGRASLKARIDELEEEKRHLQRQLDAEEERRAEASTERQRAEEEVNRLEDRVTELEDRVERLRADAGDRAFRIEEQLRGDRLGEVLDRLESLETEREGVFTAYVADEHDLPEPVREAFGDRADLVARAAPCLAVTDDAGLLSACLSVPVPPEPFAAWDDRVELDRGWFEPAGNHTVALVRSDLFALGEYDDRERVAFHGFDADLKSQHSKGGFSQSRFERLRDQQIASHVERCRAAIDEADPERLYVVGEGSVIHEFADAADVTRAVDATGDPEDALAAAVRSLWTVRLRVP</sequence>
<organism evidence="3 4">
    <name type="scientific">Haloarcula nitratireducens</name>
    <dbReference type="NCBI Taxonomy" id="2487749"/>
    <lineage>
        <taxon>Archaea</taxon>
        <taxon>Methanobacteriati</taxon>
        <taxon>Methanobacteriota</taxon>
        <taxon>Stenosarchaea group</taxon>
        <taxon>Halobacteria</taxon>
        <taxon>Halobacteriales</taxon>
        <taxon>Haloarculaceae</taxon>
        <taxon>Haloarcula</taxon>
    </lineage>
</organism>
<gene>
    <name evidence="3" type="ORF">EGH23_09770</name>
</gene>
<protein>
    <recommendedName>
        <fullName evidence="2">Actinobacteria/chloroflexi VLRF1 release factor domain-containing protein</fullName>
    </recommendedName>
</protein>
<evidence type="ECO:0000313" key="3">
    <source>
        <dbReference type="EMBL" id="MBX0295165.1"/>
    </source>
</evidence>
<dbReference type="InterPro" id="IPR040783">
    <property type="entry name" value="VLRF1"/>
</dbReference>
<feature type="region of interest" description="Disordered" evidence="1">
    <location>
        <begin position="22"/>
        <end position="50"/>
    </location>
</feature>